<reference evidence="3 4" key="1">
    <citation type="submission" date="2018-05" db="EMBL/GenBank/DDBJ databases">
        <title>Genomic Encyclopedia of Type Strains, Phase IV (KMG-IV): sequencing the most valuable type-strain genomes for metagenomic binning, comparative biology and taxonomic classification.</title>
        <authorList>
            <person name="Goeker M."/>
        </authorList>
    </citation>
    <scope>NUCLEOTIDE SEQUENCE [LARGE SCALE GENOMIC DNA]</scope>
    <source>
        <strain evidence="3 4">DSM 28816</strain>
    </source>
</reference>
<dbReference type="InterPro" id="IPR003029">
    <property type="entry name" value="S1_domain"/>
</dbReference>
<accession>A0A318EPJ0</accession>
<dbReference type="PIRSF" id="PIRSF012524">
    <property type="entry name" value="YitL_S1"/>
    <property type="match status" value="1"/>
</dbReference>
<dbReference type="InterPro" id="IPR014464">
    <property type="entry name" value="CvfB_fam"/>
</dbReference>
<dbReference type="Pfam" id="PF17783">
    <property type="entry name" value="WHD_CvfB"/>
    <property type="match status" value="1"/>
</dbReference>
<dbReference type="EMBL" id="QICS01000003">
    <property type="protein sequence ID" value="PXV91494.1"/>
    <property type="molecule type" value="Genomic_DNA"/>
</dbReference>
<dbReference type="SUPFAM" id="SSF50249">
    <property type="entry name" value="Nucleic acid-binding proteins"/>
    <property type="match status" value="1"/>
</dbReference>
<dbReference type="InterPro" id="IPR040764">
    <property type="entry name" value="CvfB_WH"/>
</dbReference>
<evidence type="ECO:0000256" key="1">
    <source>
        <dbReference type="PIRNR" id="PIRNR012524"/>
    </source>
</evidence>
<feature type="domain" description="S1 motif" evidence="2">
    <location>
        <begin position="154"/>
        <end position="215"/>
    </location>
</feature>
<dbReference type="InterPro" id="IPR039566">
    <property type="entry name" value="CvfB_S1_st"/>
</dbReference>
<dbReference type="AlphaFoldDB" id="A0A318EPJ0"/>
<protein>
    <recommendedName>
        <fullName evidence="2">S1 motif domain-containing protein</fullName>
    </recommendedName>
</protein>
<evidence type="ECO:0000259" key="2">
    <source>
        <dbReference type="PROSITE" id="PS50126"/>
    </source>
</evidence>
<dbReference type="InterPro" id="IPR048587">
    <property type="entry name" value="CvfB_S1_3rd"/>
</dbReference>
<organism evidence="3 4">
    <name type="scientific">Lachnotalea glycerini</name>
    <dbReference type="NCBI Taxonomy" id="1763509"/>
    <lineage>
        <taxon>Bacteria</taxon>
        <taxon>Bacillati</taxon>
        <taxon>Bacillota</taxon>
        <taxon>Clostridia</taxon>
        <taxon>Lachnospirales</taxon>
        <taxon>Lachnospiraceae</taxon>
        <taxon>Lachnotalea</taxon>
    </lineage>
</organism>
<dbReference type="GO" id="GO:0003676">
    <property type="term" value="F:nucleic acid binding"/>
    <property type="evidence" value="ECO:0007669"/>
    <property type="project" value="InterPro"/>
</dbReference>
<dbReference type="Pfam" id="PF21543">
    <property type="entry name" value="CvfB_2nd"/>
    <property type="match status" value="1"/>
</dbReference>
<dbReference type="PROSITE" id="PS50126">
    <property type="entry name" value="S1"/>
    <property type="match status" value="1"/>
</dbReference>
<dbReference type="PANTHER" id="PTHR37296:SF1">
    <property type="entry name" value="CONSERVED VIRULENCE FACTOR B"/>
    <property type="match status" value="1"/>
</dbReference>
<comment type="similarity">
    <text evidence="1">Belongs to the CvfB family.</text>
</comment>
<name>A0A318EPJ0_9FIRM</name>
<dbReference type="Gene3D" id="2.40.50.140">
    <property type="entry name" value="Nucleic acid-binding proteins"/>
    <property type="match status" value="2"/>
</dbReference>
<gene>
    <name evidence="3" type="ORF">C8E03_10350</name>
</gene>
<dbReference type="InterPro" id="IPR012340">
    <property type="entry name" value="NA-bd_OB-fold"/>
</dbReference>
<dbReference type="InterPro" id="IPR036388">
    <property type="entry name" value="WH-like_DNA-bd_sf"/>
</dbReference>
<dbReference type="Gene3D" id="1.10.10.10">
    <property type="entry name" value="Winged helix-like DNA-binding domain superfamily/Winged helix DNA-binding domain"/>
    <property type="match status" value="1"/>
</dbReference>
<dbReference type="SMART" id="SM00316">
    <property type="entry name" value="S1"/>
    <property type="match status" value="2"/>
</dbReference>
<sequence>MIYIIQNSMFELGKRQELFVVKQVEFGVYLGEEMNAEDKILLPKRQVPEGTKLNDKLNVFIYKDSNDRIIATVKEPKLQLGQIATLDVVEVGKIGAFLDWGLEKDLFLPFKEQTWRVKKDDKCLVALYIDKSSRLCATMNVYEYLELDSPYQKEDKVTGIIYEKSDEFGLFVAVDYKYSGLISKKEAYGNMKVGDVISARVVNVKADGKLDLSVREKAYLQMDEDARLVMEAMEKNEGMLPFTDKADPEIIKQEFGLSKNAFKRAVGRLLKEGKIEIKEESIIRRN</sequence>
<proteinExistence type="inferred from homology"/>
<dbReference type="PANTHER" id="PTHR37296">
    <property type="entry name" value="CONSERVED VIRULENCE FACTOR B"/>
    <property type="match status" value="1"/>
</dbReference>
<evidence type="ECO:0000313" key="4">
    <source>
        <dbReference type="Proteomes" id="UP000247523"/>
    </source>
</evidence>
<dbReference type="Proteomes" id="UP000247523">
    <property type="component" value="Unassembled WGS sequence"/>
</dbReference>
<comment type="caution">
    <text evidence="3">The sequence shown here is derived from an EMBL/GenBank/DDBJ whole genome shotgun (WGS) entry which is preliminary data.</text>
</comment>
<evidence type="ECO:0000313" key="3">
    <source>
        <dbReference type="EMBL" id="PXV91494.1"/>
    </source>
</evidence>
<dbReference type="Pfam" id="PF13509">
    <property type="entry name" value="S1_2"/>
    <property type="match status" value="2"/>
</dbReference>